<keyword evidence="1" id="KW-0812">Transmembrane</keyword>
<name>A0A0D2MRM7_HYPSF</name>
<keyword evidence="1" id="KW-0472">Membrane</keyword>
<keyword evidence="3" id="KW-1185">Reference proteome</keyword>
<gene>
    <name evidence="2" type="ORF">HYPSUDRAFT_280772</name>
</gene>
<organism evidence="2 3">
    <name type="scientific">Hypholoma sublateritium (strain FD-334 SS-4)</name>
    <dbReference type="NCBI Taxonomy" id="945553"/>
    <lineage>
        <taxon>Eukaryota</taxon>
        <taxon>Fungi</taxon>
        <taxon>Dikarya</taxon>
        <taxon>Basidiomycota</taxon>
        <taxon>Agaricomycotina</taxon>
        <taxon>Agaricomycetes</taxon>
        <taxon>Agaricomycetidae</taxon>
        <taxon>Agaricales</taxon>
        <taxon>Agaricineae</taxon>
        <taxon>Strophariaceae</taxon>
        <taxon>Hypholoma</taxon>
    </lineage>
</organism>
<dbReference type="AlphaFoldDB" id="A0A0D2MRM7"/>
<proteinExistence type="predicted"/>
<accession>A0A0D2MRM7</accession>
<dbReference type="EMBL" id="KN817527">
    <property type="protein sequence ID" value="KJA26638.1"/>
    <property type="molecule type" value="Genomic_DNA"/>
</dbReference>
<evidence type="ECO:0000313" key="3">
    <source>
        <dbReference type="Proteomes" id="UP000054270"/>
    </source>
</evidence>
<evidence type="ECO:0000313" key="2">
    <source>
        <dbReference type="EMBL" id="KJA26638.1"/>
    </source>
</evidence>
<feature type="transmembrane region" description="Helical" evidence="1">
    <location>
        <begin position="36"/>
        <end position="59"/>
    </location>
</feature>
<sequence length="161" mass="16961">MPPPPPPAAPRPLCIYHAAFLGARIRLNTPSHFKSTVLRLALATALCGAVLLPAFFFLVSVAAAQCTAQGKGVGRSAHGVLGTLLPALVWEAVGCAELVWMVEAALWGGHAARARTLSGSSRSTASMSSPRSLRGGRDRALHRGRSATLYVDQYLAFDSKI</sequence>
<reference evidence="3" key="1">
    <citation type="submission" date="2014-04" db="EMBL/GenBank/DDBJ databases">
        <title>Evolutionary Origins and Diversification of the Mycorrhizal Mutualists.</title>
        <authorList>
            <consortium name="DOE Joint Genome Institute"/>
            <consortium name="Mycorrhizal Genomics Consortium"/>
            <person name="Kohler A."/>
            <person name="Kuo A."/>
            <person name="Nagy L.G."/>
            <person name="Floudas D."/>
            <person name="Copeland A."/>
            <person name="Barry K.W."/>
            <person name="Cichocki N."/>
            <person name="Veneault-Fourrey C."/>
            <person name="LaButti K."/>
            <person name="Lindquist E.A."/>
            <person name="Lipzen A."/>
            <person name="Lundell T."/>
            <person name="Morin E."/>
            <person name="Murat C."/>
            <person name="Riley R."/>
            <person name="Ohm R."/>
            <person name="Sun H."/>
            <person name="Tunlid A."/>
            <person name="Henrissat B."/>
            <person name="Grigoriev I.V."/>
            <person name="Hibbett D.S."/>
            <person name="Martin F."/>
        </authorList>
    </citation>
    <scope>NUCLEOTIDE SEQUENCE [LARGE SCALE GENOMIC DNA]</scope>
    <source>
        <strain evidence="3">FD-334 SS-4</strain>
    </source>
</reference>
<protein>
    <submittedName>
        <fullName evidence="2">Uncharacterized protein</fullName>
    </submittedName>
</protein>
<evidence type="ECO:0000256" key="1">
    <source>
        <dbReference type="SAM" id="Phobius"/>
    </source>
</evidence>
<dbReference type="Proteomes" id="UP000054270">
    <property type="component" value="Unassembled WGS sequence"/>
</dbReference>
<keyword evidence="1" id="KW-1133">Transmembrane helix</keyword>